<evidence type="ECO:0000313" key="2">
    <source>
        <dbReference type="Proteomes" id="UP001165297"/>
    </source>
</evidence>
<sequence length="145" mass="16009">MNAYIISICTSVIITLTLTSCSKKNICKSEGKYIKHVDLNKAHLIPSTYCIEGYSHHKSVNKGFIKLNIYDRTTGNQINESVAWLNNQKIHIEKGAAEKEVESGSYELDVSALSTSSLSIKIKNIDIPKGKSVTVNVFLGSSLQF</sequence>
<organism evidence="1 2">
    <name type="scientific">Hymenobacter nitidus</name>
    <dbReference type="NCBI Taxonomy" id="2880929"/>
    <lineage>
        <taxon>Bacteria</taxon>
        <taxon>Pseudomonadati</taxon>
        <taxon>Bacteroidota</taxon>
        <taxon>Cytophagia</taxon>
        <taxon>Cytophagales</taxon>
        <taxon>Hymenobacteraceae</taxon>
        <taxon>Hymenobacter</taxon>
    </lineage>
</organism>
<accession>A0ABS8ABF5</accession>
<dbReference type="Proteomes" id="UP001165297">
    <property type="component" value="Unassembled WGS sequence"/>
</dbReference>
<gene>
    <name evidence="1" type="ORF">LGH70_09210</name>
</gene>
<proteinExistence type="predicted"/>
<evidence type="ECO:0008006" key="3">
    <source>
        <dbReference type="Google" id="ProtNLM"/>
    </source>
</evidence>
<protein>
    <recommendedName>
        <fullName evidence="3">DUF4625 domain-containing protein</fullName>
    </recommendedName>
</protein>
<keyword evidence="2" id="KW-1185">Reference proteome</keyword>
<dbReference type="RefSeq" id="WP_226184942.1">
    <property type="nucleotide sequence ID" value="NZ_JAJADQ010000004.1"/>
</dbReference>
<dbReference type="EMBL" id="JAJADQ010000004">
    <property type="protein sequence ID" value="MCB2377758.1"/>
    <property type="molecule type" value="Genomic_DNA"/>
</dbReference>
<name>A0ABS8ABF5_9BACT</name>
<evidence type="ECO:0000313" key="1">
    <source>
        <dbReference type="EMBL" id="MCB2377758.1"/>
    </source>
</evidence>
<reference evidence="1" key="1">
    <citation type="submission" date="2021-10" db="EMBL/GenBank/DDBJ databases">
        <authorList>
            <person name="Dean J.D."/>
            <person name="Kim M.K."/>
            <person name="Newey C.N."/>
            <person name="Stoker T.S."/>
            <person name="Thompson D.W."/>
            <person name="Grose J.H."/>
        </authorList>
    </citation>
    <scope>NUCLEOTIDE SEQUENCE</scope>
    <source>
        <strain evidence="1">BT635</strain>
    </source>
</reference>
<comment type="caution">
    <text evidence="1">The sequence shown here is derived from an EMBL/GenBank/DDBJ whole genome shotgun (WGS) entry which is preliminary data.</text>
</comment>